<evidence type="ECO:0008006" key="3">
    <source>
        <dbReference type="Google" id="ProtNLM"/>
    </source>
</evidence>
<name>A0AA48M3D8_9ZZZZ</name>
<evidence type="ECO:0000313" key="2">
    <source>
        <dbReference type="EMBL" id="CAJ0891840.1"/>
    </source>
</evidence>
<feature type="transmembrane region" description="Helical" evidence="1">
    <location>
        <begin position="172"/>
        <end position="192"/>
    </location>
</feature>
<keyword evidence="1" id="KW-0472">Membrane</keyword>
<reference evidence="2" key="1">
    <citation type="submission" date="2023-07" db="EMBL/GenBank/DDBJ databases">
        <authorList>
            <person name="Pelsma A.J. K."/>
        </authorList>
    </citation>
    <scope>NUCLEOTIDE SEQUENCE</scope>
</reference>
<organism evidence="2">
    <name type="scientific">freshwater sediment metagenome</name>
    <dbReference type="NCBI Taxonomy" id="556182"/>
    <lineage>
        <taxon>unclassified sequences</taxon>
        <taxon>metagenomes</taxon>
        <taxon>ecological metagenomes</taxon>
    </lineage>
</organism>
<evidence type="ECO:0000256" key="1">
    <source>
        <dbReference type="SAM" id="Phobius"/>
    </source>
</evidence>
<accession>A0AA48M3D8</accession>
<feature type="transmembrane region" description="Helical" evidence="1">
    <location>
        <begin position="21"/>
        <end position="40"/>
    </location>
</feature>
<feature type="transmembrane region" description="Helical" evidence="1">
    <location>
        <begin position="232"/>
        <end position="252"/>
    </location>
</feature>
<feature type="transmembrane region" description="Helical" evidence="1">
    <location>
        <begin position="60"/>
        <end position="84"/>
    </location>
</feature>
<feature type="transmembrane region" description="Helical" evidence="1">
    <location>
        <begin position="131"/>
        <end position="152"/>
    </location>
</feature>
<protein>
    <recommendedName>
        <fullName evidence="3">PNPLA domain-containing protein</fullName>
    </recommendedName>
</protein>
<feature type="transmembrane region" description="Helical" evidence="1">
    <location>
        <begin position="259"/>
        <end position="278"/>
    </location>
</feature>
<feature type="transmembrane region" description="Helical" evidence="1">
    <location>
        <begin position="204"/>
        <end position="226"/>
    </location>
</feature>
<proteinExistence type="predicted"/>
<sequence>MPAPGSLSWLTRLHWCGRILLACRVSVLSALAGFLLFSFVPQARDLFDDISYGPLPYSLFAWGMWLLFFVYVFLIWAFPVHFAARAILRTDSWMIPSRLRDAVGDRGPGCAEAVGEELEHIRREIGCCIKWTPRVLGSLPFVAVFVGLYKSYEVAAQTQAALAPSAAAVVQLYVLILLNALFLAGFVIFVIYRQQFFTMSARWARVLAVVSALAVTVFFFLSYFAPFLQAGIAPRALVVPFLFGSLVFLGAALSWLGDLLGLPLLAGAIALAFGVTAFNQHFNDLRLIEGAPKDLARRQIELADAVARWKSANHCDGDRPCPPALIVAAEGGASRAAFAAATAVGDVLERSKQLPDQQDSPIAPARRIFALSGVSGGALGAATIRTALWDALSRNGAAPPCRRAPNYWFGATEGGAEARVASDWRACLQALVSGDYLTPAFIGLGFRDNLSPPAHIVSGPTLLKDDRAALVERAWESYYDDVVEGRASWNWNASRAVRSESASGLRRPFGYVAEALEQHDGAWLPMLLLNGTSVDRGTRILASDIISTKPGTPREGDIGGRAPLYPAAFDLFEMLSTPCPPAGVVHHACEEAHNGFSDVPTRRDGADVRLSTTAMLSAHFPVVSPAGTIRARGDGGQNGDRVVDGGYFENAGITTSLDVARALREQGVTPILLWVQNDPTIDLEDVKEAETPRPQLDKFAVTNPQTGEIPQFPPRAASTPRLQGAWPGWLQAFLAVVATPFEALTATRDGHALEAAETAQRRLQEMNAEARCVEGDCSLSASYFTFRMFRNPRFDETATECRALANAKQKPVMGVVSMSWWLSQSVQAELDSQICDTRNRRSLDDLMKRLTQRLR</sequence>
<dbReference type="EMBL" id="OY288114">
    <property type="protein sequence ID" value="CAJ0891840.1"/>
    <property type="molecule type" value="Genomic_DNA"/>
</dbReference>
<keyword evidence="1" id="KW-0812">Transmembrane</keyword>
<dbReference type="AlphaFoldDB" id="A0AA48M3D8"/>
<gene>
    <name evidence="2" type="ORF">AMST5_04168</name>
</gene>
<keyword evidence="1" id="KW-1133">Transmembrane helix</keyword>